<feature type="domain" description="HTH lysR-type" evidence="8">
    <location>
        <begin position="27"/>
        <end position="81"/>
    </location>
</feature>
<dbReference type="InterPro" id="IPR035902">
    <property type="entry name" value="Nuc_phospho_transferase"/>
</dbReference>
<dbReference type="InterPro" id="IPR036320">
    <property type="entry name" value="Glycosyl_Trfase_fam3_N_dom_sf"/>
</dbReference>
<dbReference type="EMBL" id="FTOA01000009">
    <property type="protein sequence ID" value="SIT16620.1"/>
    <property type="molecule type" value="Genomic_DNA"/>
</dbReference>
<dbReference type="PANTHER" id="PTHR30118">
    <property type="entry name" value="HTH-TYPE TRANSCRIPTIONAL REGULATOR LEUO-RELATED"/>
    <property type="match status" value="1"/>
</dbReference>
<dbReference type="SUPFAM" id="SSF47648">
    <property type="entry name" value="Nucleoside phosphorylase/phosphoribosyltransferase N-terminal domain"/>
    <property type="match status" value="1"/>
</dbReference>
<dbReference type="GO" id="GO:0003700">
    <property type="term" value="F:DNA-binding transcription factor activity"/>
    <property type="evidence" value="ECO:0007669"/>
    <property type="project" value="InterPro"/>
</dbReference>
<dbReference type="SUPFAM" id="SSF52418">
    <property type="entry name" value="Nucleoside phosphorylase/phosphoribosyltransferase catalytic domain"/>
    <property type="match status" value="1"/>
</dbReference>
<dbReference type="GO" id="GO:0016763">
    <property type="term" value="F:pentosyltransferase activity"/>
    <property type="evidence" value="ECO:0007669"/>
    <property type="project" value="UniProtKB-ARBA"/>
</dbReference>
<dbReference type="GO" id="GO:0003677">
    <property type="term" value="F:DNA binding"/>
    <property type="evidence" value="ECO:0007669"/>
    <property type="project" value="UniProtKB-KW"/>
</dbReference>
<dbReference type="InterPro" id="IPR036388">
    <property type="entry name" value="WH-like_DNA-bd_sf"/>
</dbReference>
<evidence type="ECO:0000256" key="6">
    <source>
        <dbReference type="ARBA" id="ARBA00023163"/>
    </source>
</evidence>
<dbReference type="Gene3D" id="3.40.1030.10">
    <property type="entry name" value="Nucleoside phosphorylase/phosphoribosyltransferase catalytic domain"/>
    <property type="match status" value="1"/>
</dbReference>
<dbReference type="InterPro" id="IPR000312">
    <property type="entry name" value="Glycosyl_Trfase_fam3"/>
</dbReference>
<evidence type="ECO:0000256" key="1">
    <source>
        <dbReference type="ARBA" id="ARBA00009437"/>
    </source>
</evidence>
<gene>
    <name evidence="9" type="ORF">SAMN05421779_10960</name>
</gene>
<protein>
    <submittedName>
        <fullName evidence="9">Anthranilate phosphoribosyltransferase</fullName>
    </submittedName>
</protein>
<evidence type="ECO:0000256" key="2">
    <source>
        <dbReference type="ARBA" id="ARBA00022676"/>
    </source>
</evidence>
<dbReference type="InterPro" id="IPR000847">
    <property type="entry name" value="LysR_HTH_N"/>
</dbReference>
<feature type="region of interest" description="Disordered" evidence="7">
    <location>
        <begin position="1"/>
        <end position="22"/>
    </location>
</feature>
<dbReference type="NCBIfam" id="NF006564">
    <property type="entry name" value="PRK09071.1"/>
    <property type="match status" value="1"/>
</dbReference>
<evidence type="ECO:0000313" key="9">
    <source>
        <dbReference type="EMBL" id="SIT16620.1"/>
    </source>
</evidence>
<dbReference type="Pfam" id="PF02885">
    <property type="entry name" value="Glycos_trans_3N"/>
    <property type="match status" value="1"/>
</dbReference>
<evidence type="ECO:0000313" key="10">
    <source>
        <dbReference type="Proteomes" id="UP000185678"/>
    </source>
</evidence>
<dbReference type="SUPFAM" id="SSF46785">
    <property type="entry name" value="Winged helix' DNA-binding domain"/>
    <property type="match status" value="1"/>
</dbReference>
<reference evidence="9 10" key="1">
    <citation type="submission" date="2017-01" db="EMBL/GenBank/DDBJ databases">
        <authorList>
            <person name="Mah S.A."/>
            <person name="Swanson W.J."/>
            <person name="Moy G.W."/>
            <person name="Vacquier V.D."/>
        </authorList>
    </citation>
    <scope>NUCLEOTIDE SEQUENCE [LARGE SCALE GENOMIC DNA]</scope>
    <source>
        <strain evidence="9 10">DSM 11589</strain>
    </source>
</reference>
<dbReference type="PANTHER" id="PTHR30118:SF15">
    <property type="entry name" value="TRANSCRIPTIONAL REGULATORY PROTEIN"/>
    <property type="match status" value="1"/>
</dbReference>
<dbReference type="OrthoDB" id="8455878at2"/>
<dbReference type="Gene3D" id="1.10.10.10">
    <property type="entry name" value="Winged helix-like DNA-binding domain superfamily/Winged helix DNA-binding domain"/>
    <property type="match status" value="1"/>
</dbReference>
<dbReference type="AlphaFoldDB" id="A0A1N7Q198"/>
<sequence length="511" mass="54948">MAKEEKTPVSPPSGPETPALESLTKGRLLVALNALLSRRNVTKAAHDLGVQTSALSRMLAQLREELGDPLFVRSGRGLVPTPFAESLRPRVHAVAKELEAIFATPAPVSHSGAPFDTRWNVPSQFKAAPLAVRPAHLLDGEPSHHEVVRKLEQVADDAPPQKRLARHIGMMGIAGGGNGRPLTIEEAEEALDIILAGQADPVQIGALLGMMRLRGTTAAELAGVVRAVQRHTRMVLGTPAQTSLTADLDWPCYTSPHNTAPPWFFHAARLVAQAGVTVLMHGSTGSGAVAGRYEVIAKAVGIPVCTTAVECAQALATRNIAYMPLVTLAPQVYRLLGLHGLLEVRSLIFESLPMIRPANSKTSLLGVTKPSYKELHRDTAMLLGWSDLSILGSVRDIAQFSPFRLTSLHQLIDGKPRDVLIPALMAEPPVAPRPRGTPLEYWEAVWTGAMRDARAEQIIVSTAAFALFAIPGRAATFDAALEQARGVWKDRLTAPTQHGVSSVEDGRERLF</sequence>
<keyword evidence="5" id="KW-0238">DNA-binding</keyword>
<accession>A0A1N7Q198</accession>
<name>A0A1N7Q198_9PROT</name>
<keyword evidence="4" id="KW-0805">Transcription regulation</keyword>
<evidence type="ECO:0000259" key="8">
    <source>
        <dbReference type="PROSITE" id="PS50931"/>
    </source>
</evidence>
<dbReference type="PROSITE" id="PS50931">
    <property type="entry name" value="HTH_LYSR"/>
    <property type="match status" value="1"/>
</dbReference>
<dbReference type="RefSeq" id="WP_076401934.1">
    <property type="nucleotide sequence ID" value="NZ_FTOA01000009.1"/>
</dbReference>
<dbReference type="InterPro" id="IPR036390">
    <property type="entry name" value="WH_DNA-bd_sf"/>
</dbReference>
<evidence type="ECO:0000256" key="4">
    <source>
        <dbReference type="ARBA" id="ARBA00023015"/>
    </source>
</evidence>
<dbReference type="InterPro" id="IPR050389">
    <property type="entry name" value="LysR-type_TF"/>
</dbReference>
<organism evidence="9 10">
    <name type="scientific">Insolitispirillum peregrinum</name>
    <dbReference type="NCBI Taxonomy" id="80876"/>
    <lineage>
        <taxon>Bacteria</taxon>
        <taxon>Pseudomonadati</taxon>
        <taxon>Pseudomonadota</taxon>
        <taxon>Alphaproteobacteria</taxon>
        <taxon>Rhodospirillales</taxon>
        <taxon>Novispirillaceae</taxon>
        <taxon>Insolitispirillum</taxon>
    </lineage>
</organism>
<keyword evidence="3 9" id="KW-0808">Transferase</keyword>
<dbReference type="InterPro" id="IPR017459">
    <property type="entry name" value="Glycosyl_Trfase_fam3_N_dom"/>
</dbReference>
<evidence type="ECO:0000256" key="5">
    <source>
        <dbReference type="ARBA" id="ARBA00023125"/>
    </source>
</evidence>
<dbReference type="Pfam" id="PF00591">
    <property type="entry name" value="Glycos_transf_3"/>
    <property type="match status" value="1"/>
</dbReference>
<keyword evidence="10" id="KW-1185">Reference proteome</keyword>
<dbReference type="Proteomes" id="UP000185678">
    <property type="component" value="Unassembled WGS sequence"/>
</dbReference>
<dbReference type="STRING" id="80876.SAMN05421779_10960"/>
<proteinExistence type="inferred from homology"/>
<keyword evidence="6" id="KW-0804">Transcription</keyword>
<dbReference type="Gene3D" id="1.20.970.10">
    <property type="entry name" value="Transferase, Pyrimidine Nucleoside Phosphorylase, Chain C"/>
    <property type="match status" value="1"/>
</dbReference>
<evidence type="ECO:0000256" key="7">
    <source>
        <dbReference type="SAM" id="MobiDB-lite"/>
    </source>
</evidence>
<keyword evidence="2 9" id="KW-0328">Glycosyltransferase</keyword>
<comment type="similarity">
    <text evidence="1">Belongs to the LysR transcriptional regulatory family.</text>
</comment>
<dbReference type="Pfam" id="PF00126">
    <property type="entry name" value="HTH_1"/>
    <property type="match status" value="1"/>
</dbReference>
<evidence type="ECO:0000256" key="3">
    <source>
        <dbReference type="ARBA" id="ARBA00022679"/>
    </source>
</evidence>